<dbReference type="PANTHER" id="PTHR21228:SF40">
    <property type="entry name" value="LD45607P"/>
    <property type="match status" value="1"/>
</dbReference>
<dbReference type="AlphaFoldDB" id="A0A9W6F0K1"/>
<feature type="compositionally biased region" description="Low complexity" evidence="1">
    <location>
        <begin position="286"/>
        <end position="307"/>
    </location>
</feature>
<feature type="compositionally biased region" description="Low complexity" evidence="1">
    <location>
        <begin position="40"/>
        <end position="51"/>
    </location>
</feature>
<comment type="caution">
    <text evidence="2">The sequence shown here is derived from an EMBL/GenBank/DDBJ whole genome shotgun (WGS) entry which is preliminary data.</text>
</comment>
<dbReference type="InterPro" id="IPR050870">
    <property type="entry name" value="FAST_kinase"/>
</dbReference>
<accession>A0A9W6F0K1</accession>
<sequence length="800" mass="84356">MKTRIPSRLQNSERLQSVQVRQPAVRLRGSIAVAVASIAAPSPRASEASSSNAIAQPSISAEHEPSHSTSADVVRATSVAPLSTPGAGGGDISSEHAAKLERAASSGHATTSSSVVSSTSTSSGYQRRRFSGTAGKGTTGPEGRFSGVGRGGARSFVRDNEFQPREFTAQLTAASSVAELQQLFDAGCKHDINAIHIATLWTRLAKLVCGPPPRALERGGPGPIDVRGAPRAPAAATQRPEPAALLAFVDALEAATTAEQLAEMAPRGLANVVWAAAKLKPESPTSAGAGSSGNSSGSSGEAQAELLAEGEHERAAAVAEAEASSPEEAGTSGAADSERPRPLRVRGGRKALAAAAAEKQAAEAEAAGRLSSTVVSEALLDAWAAAAGRKLSGFSMQDISNVVWALGRLGYQPRGMFMTQLSIALLKELPRADRAQQVSNVLLGLALLRYTPPIKDFWPPVWEAVTRLVLAEQREQPDVQGVTNTLWALSQLLTECPNTMPAVPSALISKAVFRAVQYGDRLSGPQCQDVFMALPRLGFEPSEYQSSKLLALALRLLPSCDAQALSNIMVSLVALRVRPWRAWKAAARDAFRQQLQTASPEAAARFLFAWAHMHEAPPVWSPQVWDKLHREVDRLTASDIAFVVLGANQMFERLPRRAAKDAGDAEDAGATAGAKEAEAEAAAPQAQQPQQPQQEDAAKEQEQTAEANVDPTTAAVSSSTSSTSVAAAGAGSPEAAETEAPRRRRALSKDAVASFKARLPSRRFLLALRDRWEAVGAEAQLSVVLNYRALVQQFFDALEA</sequence>
<reference evidence="2 3" key="1">
    <citation type="journal article" date="2023" name="Commun. Biol.">
        <title>Reorganization of the ancestral sex-determining regions during the evolution of trioecy in Pleodorina starrii.</title>
        <authorList>
            <person name="Takahashi K."/>
            <person name="Suzuki S."/>
            <person name="Kawai-Toyooka H."/>
            <person name="Yamamoto K."/>
            <person name="Hamaji T."/>
            <person name="Ootsuki R."/>
            <person name="Yamaguchi H."/>
            <person name="Kawachi M."/>
            <person name="Higashiyama T."/>
            <person name="Nozaki H."/>
        </authorList>
    </citation>
    <scope>NUCLEOTIDE SEQUENCE [LARGE SCALE GENOMIC DNA]</scope>
    <source>
        <strain evidence="2 3">NIES-4479</strain>
    </source>
</reference>
<dbReference type="GO" id="GO:0003723">
    <property type="term" value="F:RNA binding"/>
    <property type="evidence" value="ECO:0007669"/>
    <property type="project" value="TreeGrafter"/>
</dbReference>
<dbReference type="GO" id="GO:1901259">
    <property type="term" value="P:chloroplast rRNA processing"/>
    <property type="evidence" value="ECO:0007669"/>
    <property type="project" value="TreeGrafter"/>
</dbReference>
<name>A0A9W6F0K1_9CHLO</name>
<feature type="compositionally biased region" description="Gly residues" evidence="1">
    <location>
        <begin position="134"/>
        <end position="152"/>
    </location>
</feature>
<dbReference type="Proteomes" id="UP001165080">
    <property type="component" value="Unassembled WGS sequence"/>
</dbReference>
<proteinExistence type="predicted"/>
<dbReference type="GO" id="GO:0000963">
    <property type="term" value="P:mitochondrial RNA processing"/>
    <property type="evidence" value="ECO:0007669"/>
    <property type="project" value="TreeGrafter"/>
</dbReference>
<dbReference type="GO" id="GO:0009507">
    <property type="term" value="C:chloroplast"/>
    <property type="evidence" value="ECO:0007669"/>
    <property type="project" value="GOC"/>
</dbReference>
<evidence type="ECO:0000313" key="3">
    <source>
        <dbReference type="Proteomes" id="UP001165080"/>
    </source>
</evidence>
<feature type="region of interest" description="Disordered" evidence="1">
    <location>
        <begin position="101"/>
        <end position="152"/>
    </location>
</feature>
<feature type="region of interest" description="Disordered" evidence="1">
    <location>
        <begin position="282"/>
        <end position="343"/>
    </location>
</feature>
<feature type="compositionally biased region" description="Low complexity" evidence="1">
    <location>
        <begin position="704"/>
        <end position="735"/>
    </location>
</feature>
<protein>
    <submittedName>
        <fullName evidence="2">Uncharacterized protein</fullName>
    </submittedName>
</protein>
<keyword evidence="3" id="KW-1185">Reference proteome</keyword>
<evidence type="ECO:0000313" key="2">
    <source>
        <dbReference type="EMBL" id="GLC51912.1"/>
    </source>
</evidence>
<feature type="region of interest" description="Disordered" evidence="1">
    <location>
        <begin position="657"/>
        <end position="751"/>
    </location>
</feature>
<dbReference type="GO" id="GO:0044528">
    <property type="term" value="P:regulation of mitochondrial mRNA stability"/>
    <property type="evidence" value="ECO:0007669"/>
    <property type="project" value="TreeGrafter"/>
</dbReference>
<gene>
    <name evidence="2" type="primary">PLEST003614</name>
    <name evidence="2" type="ORF">PLESTB_000562100</name>
</gene>
<feature type="compositionally biased region" description="Low complexity" evidence="1">
    <location>
        <begin position="668"/>
        <end position="695"/>
    </location>
</feature>
<feature type="region of interest" description="Disordered" evidence="1">
    <location>
        <begin position="40"/>
        <end position="71"/>
    </location>
</feature>
<feature type="compositionally biased region" description="Low complexity" evidence="1">
    <location>
        <begin position="104"/>
        <end position="124"/>
    </location>
</feature>
<feature type="compositionally biased region" description="Low complexity" evidence="1">
    <location>
        <begin position="316"/>
        <end position="335"/>
    </location>
</feature>
<dbReference type="GO" id="GO:0035770">
    <property type="term" value="C:ribonucleoprotein granule"/>
    <property type="evidence" value="ECO:0007669"/>
    <property type="project" value="TreeGrafter"/>
</dbReference>
<dbReference type="OrthoDB" id="541465at2759"/>
<dbReference type="EMBL" id="BRXU01000005">
    <property type="protein sequence ID" value="GLC51912.1"/>
    <property type="molecule type" value="Genomic_DNA"/>
</dbReference>
<dbReference type="GO" id="GO:0005759">
    <property type="term" value="C:mitochondrial matrix"/>
    <property type="evidence" value="ECO:0007669"/>
    <property type="project" value="TreeGrafter"/>
</dbReference>
<organism evidence="2 3">
    <name type="scientific">Pleodorina starrii</name>
    <dbReference type="NCBI Taxonomy" id="330485"/>
    <lineage>
        <taxon>Eukaryota</taxon>
        <taxon>Viridiplantae</taxon>
        <taxon>Chlorophyta</taxon>
        <taxon>core chlorophytes</taxon>
        <taxon>Chlorophyceae</taxon>
        <taxon>CS clade</taxon>
        <taxon>Chlamydomonadales</taxon>
        <taxon>Volvocaceae</taxon>
        <taxon>Pleodorina</taxon>
    </lineage>
</organism>
<evidence type="ECO:0000256" key="1">
    <source>
        <dbReference type="SAM" id="MobiDB-lite"/>
    </source>
</evidence>
<dbReference type="PANTHER" id="PTHR21228">
    <property type="entry name" value="FAST LEU-RICH DOMAIN-CONTAINING"/>
    <property type="match status" value="1"/>
</dbReference>